<gene>
    <name evidence="2" type="ORF">PPERSA_11623</name>
</gene>
<dbReference type="Proteomes" id="UP000054937">
    <property type="component" value="Unassembled WGS sequence"/>
</dbReference>
<organism evidence="2 3">
    <name type="scientific">Pseudocohnilembus persalinus</name>
    <name type="common">Ciliate</name>
    <dbReference type="NCBI Taxonomy" id="266149"/>
    <lineage>
        <taxon>Eukaryota</taxon>
        <taxon>Sar</taxon>
        <taxon>Alveolata</taxon>
        <taxon>Ciliophora</taxon>
        <taxon>Intramacronucleata</taxon>
        <taxon>Oligohymenophorea</taxon>
        <taxon>Scuticociliatia</taxon>
        <taxon>Philasterida</taxon>
        <taxon>Pseudocohnilembidae</taxon>
        <taxon>Pseudocohnilembus</taxon>
    </lineage>
</organism>
<keyword evidence="3" id="KW-1185">Reference proteome</keyword>
<name>A0A0V0Q9Y1_PSEPJ</name>
<proteinExistence type="predicted"/>
<reference evidence="2 3" key="1">
    <citation type="journal article" date="2015" name="Sci. Rep.">
        <title>Genome of the facultative scuticociliatosis pathogen Pseudocohnilembus persalinus provides insight into its virulence through horizontal gene transfer.</title>
        <authorList>
            <person name="Xiong J."/>
            <person name="Wang G."/>
            <person name="Cheng J."/>
            <person name="Tian M."/>
            <person name="Pan X."/>
            <person name="Warren A."/>
            <person name="Jiang C."/>
            <person name="Yuan D."/>
            <person name="Miao W."/>
        </authorList>
    </citation>
    <scope>NUCLEOTIDE SEQUENCE [LARGE SCALE GENOMIC DNA]</scope>
    <source>
        <strain evidence="2">36N120E</strain>
    </source>
</reference>
<evidence type="ECO:0000313" key="3">
    <source>
        <dbReference type="Proteomes" id="UP000054937"/>
    </source>
</evidence>
<feature type="region of interest" description="Disordered" evidence="1">
    <location>
        <begin position="214"/>
        <end position="247"/>
    </location>
</feature>
<dbReference type="InParanoid" id="A0A0V0Q9Y1"/>
<evidence type="ECO:0000313" key="2">
    <source>
        <dbReference type="EMBL" id="KRW99022.1"/>
    </source>
</evidence>
<protein>
    <recommendedName>
        <fullName evidence="4">50S ribosomal protein L35</fullName>
    </recommendedName>
</protein>
<dbReference type="AlphaFoldDB" id="A0A0V0Q9Y1"/>
<feature type="compositionally biased region" description="Low complexity" evidence="1">
    <location>
        <begin position="231"/>
        <end position="246"/>
    </location>
</feature>
<sequence>MNQFINSSFENSSFEQEEENNLIDQYDEIKQEYNKKLLKIKQILLSLRCPLININNKNINFSTSFHQNSKISKKSFYEENYKLDEIVDLITQSDQRLQLFEWLLKKFNNQNFLQFQEEETFEDKENSEYRTKENLININANPFPVDFPRIKQYNNSLQNNFSHLNSNISQNIESSQLFQQKNDQKIINQIENLTPQELEEELQVLQQEISQYFKQQQNQKNAENQHKNDDQSQNSESMSQSVSDSDNTYDNIEKIEEMNENSEDEHDEKENTENLNQKVKYNKKVKIIENLEPELLEQYKLTLVQFAKKIRNQISSIIYGKFNFVPHFNYFQGIPKQFKKKIVKGHLGHKRTKESSFKKAEKQKTKKYIQKAHYGLLKRIRIVGNKDERRFKFHSTGKRHLMRKKSLSNLKRKSRDRYIAKADVKRIKRLLPKWKQAAFKNRH</sequence>
<accession>A0A0V0Q9Y1</accession>
<dbReference type="EMBL" id="LDAU01000223">
    <property type="protein sequence ID" value="KRW99022.1"/>
    <property type="molecule type" value="Genomic_DNA"/>
</dbReference>
<dbReference type="InterPro" id="IPR037229">
    <property type="entry name" value="Ribosomal_bL35_sf"/>
</dbReference>
<dbReference type="Gene3D" id="4.10.410.60">
    <property type="match status" value="1"/>
</dbReference>
<dbReference type="SUPFAM" id="SSF143034">
    <property type="entry name" value="L35p-like"/>
    <property type="match status" value="1"/>
</dbReference>
<evidence type="ECO:0008006" key="4">
    <source>
        <dbReference type="Google" id="ProtNLM"/>
    </source>
</evidence>
<comment type="caution">
    <text evidence="2">The sequence shown here is derived from an EMBL/GenBank/DDBJ whole genome shotgun (WGS) entry which is preliminary data.</text>
</comment>
<evidence type="ECO:0000256" key="1">
    <source>
        <dbReference type="SAM" id="MobiDB-lite"/>
    </source>
</evidence>